<keyword evidence="11" id="KW-1185">Reference proteome</keyword>
<dbReference type="InterPro" id="IPR013785">
    <property type="entry name" value="Aldolase_TIM"/>
</dbReference>
<keyword evidence="4 8" id="KW-0028">Amino-acid biosynthesis</keyword>
<proteinExistence type="inferred from homology"/>
<gene>
    <name evidence="8" type="primary">trpF</name>
    <name evidence="10" type="ORF">L0665_05160</name>
</gene>
<comment type="caution">
    <text evidence="10">The sequence shown here is derived from an EMBL/GenBank/DDBJ whole genome shotgun (WGS) entry which is preliminary data.</text>
</comment>
<evidence type="ECO:0000256" key="2">
    <source>
        <dbReference type="ARBA" id="ARBA00004664"/>
    </source>
</evidence>
<evidence type="ECO:0000313" key="11">
    <source>
        <dbReference type="Proteomes" id="UP001143747"/>
    </source>
</evidence>
<dbReference type="GO" id="GO:0000162">
    <property type="term" value="P:L-tryptophan biosynthetic process"/>
    <property type="evidence" value="ECO:0007669"/>
    <property type="project" value="UniProtKB-UniRule"/>
</dbReference>
<dbReference type="PANTHER" id="PTHR42894">
    <property type="entry name" value="N-(5'-PHOSPHORIBOSYL)ANTHRANILATE ISOMERASE"/>
    <property type="match status" value="1"/>
</dbReference>
<dbReference type="InterPro" id="IPR011060">
    <property type="entry name" value="RibuloseP-bd_barrel"/>
</dbReference>
<dbReference type="RefSeq" id="WP_274924635.1">
    <property type="nucleotide sequence ID" value="NZ_JAKELO010000002.1"/>
</dbReference>
<dbReference type="EC" id="5.3.1.24" evidence="8"/>
<evidence type="ECO:0000256" key="4">
    <source>
        <dbReference type="ARBA" id="ARBA00022605"/>
    </source>
</evidence>
<dbReference type="GO" id="GO:0004640">
    <property type="term" value="F:phosphoribosylanthranilate isomerase activity"/>
    <property type="evidence" value="ECO:0007669"/>
    <property type="project" value="UniProtKB-UniRule"/>
</dbReference>
<evidence type="ECO:0000256" key="1">
    <source>
        <dbReference type="ARBA" id="ARBA00001164"/>
    </source>
</evidence>
<dbReference type="EMBL" id="JAKELO010000002">
    <property type="protein sequence ID" value="MDE4907996.1"/>
    <property type="molecule type" value="Genomic_DNA"/>
</dbReference>
<evidence type="ECO:0000256" key="6">
    <source>
        <dbReference type="ARBA" id="ARBA00023141"/>
    </source>
</evidence>
<dbReference type="Proteomes" id="UP001143747">
    <property type="component" value="Unassembled WGS sequence"/>
</dbReference>
<dbReference type="AlphaFoldDB" id="A0A9Q4KSU6"/>
<name>A0A9Q4KSU6_9EURY</name>
<organism evidence="10 11">
    <name type="scientific">Methanogenium marinum</name>
    <dbReference type="NCBI Taxonomy" id="348610"/>
    <lineage>
        <taxon>Archaea</taxon>
        <taxon>Methanobacteriati</taxon>
        <taxon>Methanobacteriota</taxon>
        <taxon>Stenosarchaea group</taxon>
        <taxon>Methanomicrobia</taxon>
        <taxon>Methanomicrobiales</taxon>
        <taxon>Methanomicrobiaceae</taxon>
        <taxon>Methanogenium</taxon>
    </lineage>
</organism>
<keyword evidence="5 8" id="KW-0822">Tryptophan biosynthesis</keyword>
<comment type="catalytic activity">
    <reaction evidence="1 8">
        <text>N-(5-phospho-beta-D-ribosyl)anthranilate = 1-(2-carboxyphenylamino)-1-deoxy-D-ribulose 5-phosphate</text>
        <dbReference type="Rhea" id="RHEA:21540"/>
        <dbReference type="ChEBI" id="CHEBI:18277"/>
        <dbReference type="ChEBI" id="CHEBI:58613"/>
        <dbReference type="EC" id="5.3.1.24"/>
    </reaction>
</comment>
<feature type="domain" description="N-(5'phosphoribosyl) anthranilate isomerase (PRAI)" evidence="9">
    <location>
        <begin position="3"/>
        <end position="183"/>
    </location>
</feature>
<evidence type="ECO:0000256" key="3">
    <source>
        <dbReference type="ARBA" id="ARBA00007571"/>
    </source>
</evidence>
<sequence>MRIKICGVTTPADACYAEEVGADAVGIVVFSDSLRSVAVERAGEILDSLGPFTTGVCVTATENAEEIDEILSLNPAVVQVGAGVSLPRTRARVLRMVAPGEQPSQSCDAVVIDASRGKGLPFNREFARQVLERSSLPVILAGGLTPENARTAVALGPYALDVASGVECRPGVKDPRLVRAFVTACRRST</sequence>
<protein>
    <recommendedName>
        <fullName evidence="8">N-(5'-phosphoribosyl)anthranilate isomerase</fullName>
        <shortName evidence="8">PRAI</shortName>
        <ecNumber evidence="8">5.3.1.24</ecNumber>
    </recommendedName>
</protein>
<reference evidence="10" key="1">
    <citation type="submission" date="2022-01" db="EMBL/GenBank/DDBJ databases">
        <title>Draft genome of Methanogenium marinum DSM 15558.</title>
        <authorList>
            <person name="Chen S.-C."/>
            <person name="You Y.-T."/>
        </authorList>
    </citation>
    <scope>NUCLEOTIDE SEQUENCE</scope>
    <source>
        <strain evidence="10">DSM 15558</strain>
    </source>
</reference>
<comment type="similarity">
    <text evidence="3 8">Belongs to the TrpF family.</text>
</comment>
<evidence type="ECO:0000256" key="8">
    <source>
        <dbReference type="HAMAP-Rule" id="MF_00135"/>
    </source>
</evidence>
<evidence type="ECO:0000256" key="5">
    <source>
        <dbReference type="ARBA" id="ARBA00022822"/>
    </source>
</evidence>
<dbReference type="SUPFAM" id="SSF51366">
    <property type="entry name" value="Ribulose-phoshate binding barrel"/>
    <property type="match status" value="1"/>
</dbReference>
<dbReference type="Gene3D" id="3.20.20.70">
    <property type="entry name" value="Aldolase class I"/>
    <property type="match status" value="1"/>
</dbReference>
<evidence type="ECO:0000256" key="7">
    <source>
        <dbReference type="ARBA" id="ARBA00023235"/>
    </source>
</evidence>
<dbReference type="CDD" id="cd00405">
    <property type="entry name" value="PRAI"/>
    <property type="match status" value="1"/>
</dbReference>
<dbReference type="Pfam" id="PF00697">
    <property type="entry name" value="PRAI"/>
    <property type="match status" value="1"/>
</dbReference>
<keyword evidence="6 8" id="KW-0057">Aromatic amino acid biosynthesis</keyword>
<comment type="pathway">
    <text evidence="2 8">Amino-acid biosynthesis; L-tryptophan biosynthesis; L-tryptophan from chorismate: step 3/5.</text>
</comment>
<evidence type="ECO:0000313" key="10">
    <source>
        <dbReference type="EMBL" id="MDE4907996.1"/>
    </source>
</evidence>
<dbReference type="InterPro" id="IPR044643">
    <property type="entry name" value="TrpF_fam"/>
</dbReference>
<dbReference type="InterPro" id="IPR001240">
    <property type="entry name" value="PRAI_dom"/>
</dbReference>
<evidence type="ECO:0000259" key="9">
    <source>
        <dbReference type="Pfam" id="PF00697"/>
    </source>
</evidence>
<accession>A0A9Q4KSU6</accession>
<dbReference type="HAMAP" id="MF_00135">
    <property type="entry name" value="PRAI"/>
    <property type="match status" value="1"/>
</dbReference>
<dbReference type="PANTHER" id="PTHR42894:SF1">
    <property type="entry name" value="N-(5'-PHOSPHORIBOSYL)ANTHRANILATE ISOMERASE"/>
    <property type="match status" value="1"/>
</dbReference>
<keyword evidence="7 8" id="KW-0413">Isomerase</keyword>